<dbReference type="EMBL" id="JAPTGB010000002">
    <property type="protein sequence ID" value="MCZ0859766.1"/>
    <property type="molecule type" value="Genomic_DNA"/>
</dbReference>
<dbReference type="RefSeq" id="WP_268923987.1">
    <property type="nucleotide sequence ID" value="NZ_JAPTGB010000002.1"/>
</dbReference>
<reference evidence="2" key="1">
    <citation type="submission" date="2022-12" db="EMBL/GenBank/DDBJ databases">
        <title>Isolation and characterisation of novel Methanocorpusculum spp. from native Australian herbivores indicates the genus is ancestrally host-associated.</title>
        <authorList>
            <person name="Volmer J.G."/>
            <person name="Soo R.M."/>
            <person name="Evans P.N."/>
            <person name="Hoedt E.C."/>
            <person name="Astorga Alsina A.L."/>
            <person name="Woodcroft B.J."/>
            <person name="Tyson G.W."/>
            <person name="Hugenholtz P."/>
            <person name="Morrison M."/>
        </authorList>
    </citation>
    <scope>NUCLEOTIDE SEQUENCE</scope>
    <source>
        <strain evidence="2">MG</strain>
    </source>
</reference>
<sequence>MTRSLRSGEKPEQISMRMPKDLVAKVDVLKEKEGVDRSAIINKAVRYWTEIEGNITTDHQILSRLDTIETNTTELRGEIDKVIQDFRKEKDQLQELLGKQQNTIDTLLAMLAKK</sequence>
<comment type="caution">
    <text evidence="2">The sequence shown here is derived from an EMBL/GenBank/DDBJ whole genome shotgun (WGS) entry which is preliminary data.</text>
</comment>
<feature type="domain" description="Ribbon-helix-helix protein CopG" evidence="1">
    <location>
        <begin position="13"/>
        <end position="50"/>
    </location>
</feature>
<dbReference type="Pfam" id="PF01402">
    <property type="entry name" value="RHH_1"/>
    <property type="match status" value="1"/>
</dbReference>
<evidence type="ECO:0000259" key="1">
    <source>
        <dbReference type="Pfam" id="PF01402"/>
    </source>
</evidence>
<protein>
    <submittedName>
        <fullName evidence="2">Ribbon-helix-helix protein, CopG family</fullName>
    </submittedName>
</protein>
<dbReference type="Gene3D" id="1.10.1220.10">
    <property type="entry name" value="Met repressor-like"/>
    <property type="match status" value="1"/>
</dbReference>
<dbReference type="InterPro" id="IPR013321">
    <property type="entry name" value="Arc_rbn_hlx_hlx"/>
</dbReference>
<name>A0ABT4IDE8_9EURY</name>
<keyword evidence="3" id="KW-1185">Reference proteome</keyword>
<proteinExistence type="predicted"/>
<dbReference type="InterPro" id="IPR002145">
    <property type="entry name" value="CopG"/>
</dbReference>
<organism evidence="2 3">
    <name type="scientific">Methanocorpusculum petauri</name>
    <dbReference type="NCBI Taxonomy" id="3002863"/>
    <lineage>
        <taxon>Archaea</taxon>
        <taxon>Methanobacteriati</taxon>
        <taxon>Methanobacteriota</taxon>
        <taxon>Stenosarchaea group</taxon>
        <taxon>Methanomicrobia</taxon>
        <taxon>Methanomicrobiales</taxon>
        <taxon>Methanocorpusculaceae</taxon>
        <taxon>Methanocorpusculum</taxon>
    </lineage>
</organism>
<dbReference type="Proteomes" id="UP001141422">
    <property type="component" value="Unassembled WGS sequence"/>
</dbReference>
<evidence type="ECO:0000313" key="3">
    <source>
        <dbReference type="Proteomes" id="UP001141422"/>
    </source>
</evidence>
<gene>
    <name evidence="2" type="ORF">O0S10_00825</name>
</gene>
<accession>A0ABT4IDE8</accession>
<evidence type="ECO:0000313" key="2">
    <source>
        <dbReference type="EMBL" id="MCZ0859766.1"/>
    </source>
</evidence>